<dbReference type="Pfam" id="PF05699">
    <property type="entry name" value="Dimer_Tnp_hAT"/>
    <property type="match status" value="1"/>
</dbReference>
<dbReference type="PANTHER" id="PTHR32166:SF74">
    <property type="entry name" value="OS05G0256350 PROTEIN"/>
    <property type="match status" value="1"/>
</dbReference>
<evidence type="ECO:0008006" key="6">
    <source>
        <dbReference type="Google" id="ProtNLM"/>
    </source>
</evidence>
<evidence type="ECO:0000313" key="5">
    <source>
        <dbReference type="Proteomes" id="UP001179952"/>
    </source>
</evidence>
<dbReference type="PANTHER" id="PTHR32166">
    <property type="entry name" value="OSJNBA0013A04.12 PROTEIN"/>
    <property type="match status" value="1"/>
</dbReference>
<dbReference type="EMBL" id="JAUJYN010000005">
    <property type="protein sequence ID" value="KAK1270103.1"/>
    <property type="molecule type" value="Genomic_DNA"/>
</dbReference>
<dbReference type="Proteomes" id="UP001179952">
    <property type="component" value="Unassembled WGS sequence"/>
</dbReference>
<reference evidence="4" key="1">
    <citation type="journal article" date="2023" name="Nat. Commun.">
        <title>Diploid and tetraploid genomes of Acorus and the evolution of monocots.</title>
        <authorList>
            <person name="Ma L."/>
            <person name="Liu K.W."/>
            <person name="Li Z."/>
            <person name="Hsiao Y.Y."/>
            <person name="Qi Y."/>
            <person name="Fu T."/>
            <person name="Tang G.D."/>
            <person name="Zhang D."/>
            <person name="Sun W.H."/>
            <person name="Liu D.K."/>
            <person name="Li Y."/>
            <person name="Chen G.Z."/>
            <person name="Liu X.D."/>
            <person name="Liao X.Y."/>
            <person name="Jiang Y.T."/>
            <person name="Yu X."/>
            <person name="Hao Y."/>
            <person name="Huang J."/>
            <person name="Zhao X.W."/>
            <person name="Ke S."/>
            <person name="Chen Y.Y."/>
            <person name="Wu W.L."/>
            <person name="Hsu J.L."/>
            <person name="Lin Y.F."/>
            <person name="Huang M.D."/>
            <person name="Li C.Y."/>
            <person name="Huang L."/>
            <person name="Wang Z.W."/>
            <person name="Zhao X."/>
            <person name="Zhong W.Y."/>
            <person name="Peng D.H."/>
            <person name="Ahmad S."/>
            <person name="Lan S."/>
            <person name="Zhang J.S."/>
            <person name="Tsai W.C."/>
            <person name="Van de Peer Y."/>
            <person name="Liu Z.J."/>
        </authorList>
    </citation>
    <scope>NUCLEOTIDE SEQUENCE</scope>
    <source>
        <strain evidence="4">SCP</strain>
    </source>
</reference>
<evidence type="ECO:0000259" key="2">
    <source>
        <dbReference type="Pfam" id="PF04937"/>
    </source>
</evidence>
<keyword evidence="5" id="KW-1185">Reference proteome</keyword>
<accession>A0AAV9B085</accession>
<proteinExistence type="predicted"/>
<evidence type="ECO:0000259" key="3">
    <source>
        <dbReference type="Pfam" id="PF05699"/>
    </source>
</evidence>
<gene>
    <name evidence="4" type="ORF">QJS04_geneDACA020978</name>
</gene>
<organism evidence="4 5">
    <name type="scientific">Acorus gramineus</name>
    <name type="common">Dwarf sweet flag</name>
    <dbReference type="NCBI Taxonomy" id="55184"/>
    <lineage>
        <taxon>Eukaryota</taxon>
        <taxon>Viridiplantae</taxon>
        <taxon>Streptophyta</taxon>
        <taxon>Embryophyta</taxon>
        <taxon>Tracheophyta</taxon>
        <taxon>Spermatophyta</taxon>
        <taxon>Magnoliopsida</taxon>
        <taxon>Liliopsida</taxon>
        <taxon>Acoraceae</taxon>
        <taxon>Acorus</taxon>
    </lineage>
</organism>
<dbReference type="InterPro" id="IPR008906">
    <property type="entry name" value="HATC_C_dom"/>
</dbReference>
<dbReference type="GO" id="GO:0046983">
    <property type="term" value="F:protein dimerization activity"/>
    <property type="evidence" value="ECO:0007669"/>
    <property type="project" value="InterPro"/>
</dbReference>
<comment type="caution">
    <text evidence="4">The sequence shown here is derived from an EMBL/GenBank/DDBJ whole genome shotgun (WGS) entry which is preliminary data.</text>
</comment>
<evidence type="ECO:0000313" key="4">
    <source>
        <dbReference type="EMBL" id="KAK1270103.1"/>
    </source>
</evidence>
<dbReference type="InterPro" id="IPR012337">
    <property type="entry name" value="RNaseH-like_sf"/>
</dbReference>
<sequence>MSSSGASSSNLRPANTKDPAWKYGEYKSATEKHIVKCLLCSHLCSGGITRLKEHILHSPGANAKPCPRTTPEIRKEIEEFMNKKSEIKCRRGSFYSEDFARDIGDQQPHVGDDDIIEIGGPSSRPPPSKQRRKNTRGPMDLFCRGNVEDVVDQRLRGGPGQQTTLENRLKKEERKNAIQKIARWAITAGVSFHALTSRSFHVALEAIGRFGSGLAPPSMHEISETCLQEEVRETHKILEIHKGHWKTYGCTLMCDGWTDRRQRSLINFLANSPKGTMFLKSIDASAHSHTAIFLFKEINDVIENIIGKENVVQIVTDNAANYKAACQLVIERHPTIFWTPCAAHCIDLILEDIGKMHIRTISLARRITVFIYAHTQLLHCMRLFCNGDIVRPGPTRFATSFLTLQSLWEHKNALRTLMVADEWTKSKWCNLRTGKQTERTILSVQFWKGVQRALHAAIPLVHVLRLVDGDEKPSMGYLYNAMDRAKEKIKENYQYRPLQYGPVIEVIEGRWSRQMSSDLYHAGFVLNPGVWFKTADRDAAVQTHMLRCVQAMAKMEPDPEVEDRLQKQLDYYLQESGPFSWGTIVRARDNTIPVNWWDKYGGEVPELRKVAIKILGLTCSSSGCERNWSAFENVSCPYKFTKYDF</sequence>
<dbReference type="Pfam" id="PF04937">
    <property type="entry name" value="DUF659"/>
    <property type="match status" value="1"/>
</dbReference>
<evidence type="ECO:0000256" key="1">
    <source>
        <dbReference type="SAM" id="MobiDB-lite"/>
    </source>
</evidence>
<name>A0AAV9B085_ACOGR</name>
<protein>
    <recommendedName>
        <fullName evidence="6">BED-type domain-containing protein</fullName>
    </recommendedName>
</protein>
<feature type="region of interest" description="Disordered" evidence="1">
    <location>
        <begin position="103"/>
        <end position="139"/>
    </location>
</feature>
<feature type="domain" description="DUF659" evidence="2">
    <location>
        <begin position="217"/>
        <end position="358"/>
    </location>
</feature>
<reference evidence="4" key="2">
    <citation type="submission" date="2023-06" db="EMBL/GenBank/DDBJ databases">
        <authorList>
            <person name="Ma L."/>
            <person name="Liu K.-W."/>
            <person name="Li Z."/>
            <person name="Hsiao Y.-Y."/>
            <person name="Qi Y."/>
            <person name="Fu T."/>
            <person name="Tang G."/>
            <person name="Zhang D."/>
            <person name="Sun W.-H."/>
            <person name="Liu D.-K."/>
            <person name="Li Y."/>
            <person name="Chen G.-Z."/>
            <person name="Liu X.-D."/>
            <person name="Liao X.-Y."/>
            <person name="Jiang Y.-T."/>
            <person name="Yu X."/>
            <person name="Hao Y."/>
            <person name="Huang J."/>
            <person name="Zhao X.-W."/>
            <person name="Ke S."/>
            <person name="Chen Y.-Y."/>
            <person name="Wu W.-L."/>
            <person name="Hsu J.-L."/>
            <person name="Lin Y.-F."/>
            <person name="Huang M.-D."/>
            <person name="Li C.-Y."/>
            <person name="Huang L."/>
            <person name="Wang Z.-W."/>
            <person name="Zhao X."/>
            <person name="Zhong W.-Y."/>
            <person name="Peng D.-H."/>
            <person name="Ahmad S."/>
            <person name="Lan S."/>
            <person name="Zhang J.-S."/>
            <person name="Tsai W.-C."/>
            <person name="Van De Peer Y."/>
            <person name="Liu Z.-J."/>
        </authorList>
    </citation>
    <scope>NUCLEOTIDE SEQUENCE</scope>
    <source>
        <strain evidence="4">SCP</strain>
        <tissue evidence="4">Leaves</tissue>
    </source>
</reference>
<dbReference type="AlphaFoldDB" id="A0AAV9B085"/>
<dbReference type="InterPro" id="IPR007021">
    <property type="entry name" value="DUF659"/>
</dbReference>
<dbReference type="SUPFAM" id="SSF53098">
    <property type="entry name" value="Ribonuclease H-like"/>
    <property type="match status" value="1"/>
</dbReference>
<feature type="domain" description="HAT C-terminal dimerisation" evidence="3">
    <location>
        <begin position="569"/>
        <end position="634"/>
    </location>
</feature>